<feature type="region of interest" description="Disordered" evidence="1">
    <location>
        <begin position="567"/>
        <end position="646"/>
    </location>
</feature>
<dbReference type="Proteomes" id="UP000038009">
    <property type="component" value="Unassembled WGS sequence"/>
</dbReference>
<dbReference type="OrthoDB" id="277701at2759"/>
<feature type="compositionally biased region" description="Basic and acidic residues" evidence="1">
    <location>
        <begin position="634"/>
        <end position="646"/>
    </location>
</feature>
<dbReference type="OMA" id="FIRYCCR"/>
<sequence length="653" mass="74098">MYKRLCRIAVGGGPLCRHGSLSVPRCSNLRCSLSSQWAAPMLLTPTLGALNSGLARLPTSGAACAAQRRKATYGKPSSSQDTRRARKPRKNYNYLTTSRLIETPKKLSVKRQRRLDDRTLARRNRFKEKLLQDVEEKIRFFPPVIKRCVFFPLSKSNNRAILFRGHRDLGAALMTRVLCLVIEQLKKAENRPFLVEKMKELDVEPPTAAEWKKFTDAKTGDINIGILYSPWVETILRAFAKSERVPPTRQKLIRSLRALHNFVVKNATDPTRVPPLEEWARARGPVLETDFIGRACNNIAQHVQNKASVLMIQEWGKQHAFGAVSALSLEEQLALVKDVAQNSKQLLQELEERHLFTTKFKQVLYSLDEVKAITTPRELFRSDFVRKFVIKHNGAYYPKCMFDAKTFTVLRRDEKARLCAFGYRYESYPTTGQKLYLRYCLRDYGMSVSEAARRYGRLSDLQRAALCFPFYLPIAPRRVEVAAFRRFYDEMCGRYGLINPTGPVVGSRLFEAAMRKRWRSLSIAEREKYEESDRSADVFPLIKPAAGESLSAPPSTAAMAEYFTEDHPRKSSGLDEQVSSAATEEEKAEGTSEDYDAEPRVATTAKVKTPRTSETFSTRSHAASAVARAAARGDNGREAEWPEHHEGLRVIVM</sequence>
<protein>
    <submittedName>
        <fullName evidence="2">Uncharacterized protein</fullName>
    </submittedName>
</protein>
<keyword evidence="3" id="KW-1185">Reference proteome</keyword>
<gene>
    <name evidence="2" type="ORF">ABL78_6052</name>
</gene>
<organism evidence="2 3">
    <name type="scientific">Leptomonas seymouri</name>
    <dbReference type="NCBI Taxonomy" id="5684"/>
    <lineage>
        <taxon>Eukaryota</taxon>
        <taxon>Discoba</taxon>
        <taxon>Euglenozoa</taxon>
        <taxon>Kinetoplastea</taxon>
        <taxon>Metakinetoplastina</taxon>
        <taxon>Trypanosomatida</taxon>
        <taxon>Trypanosomatidae</taxon>
        <taxon>Leishmaniinae</taxon>
        <taxon>Leptomonas</taxon>
    </lineage>
</organism>
<dbReference type="EMBL" id="LJSK01000223">
    <property type="protein sequence ID" value="KPI84897.1"/>
    <property type="molecule type" value="Genomic_DNA"/>
</dbReference>
<dbReference type="AlphaFoldDB" id="A0A0N0P4J5"/>
<evidence type="ECO:0000313" key="2">
    <source>
        <dbReference type="EMBL" id="KPI84897.1"/>
    </source>
</evidence>
<accession>A0A0N0P4J5</accession>
<dbReference type="VEuPathDB" id="TriTrypDB:Lsey_0223_0080"/>
<proteinExistence type="predicted"/>
<reference evidence="2 3" key="1">
    <citation type="journal article" date="2015" name="PLoS Pathog.">
        <title>Leptomonas seymouri: Adaptations to the Dixenous Life Cycle Analyzed by Genome Sequencing, Transcriptome Profiling and Co-infection with Leishmania donovani.</title>
        <authorList>
            <person name="Kraeva N."/>
            <person name="Butenko A."/>
            <person name="Hlavacova J."/>
            <person name="Kostygov A."/>
            <person name="Myskova J."/>
            <person name="Grybchuk D."/>
            <person name="Lestinova T."/>
            <person name="Votypka J."/>
            <person name="Volf P."/>
            <person name="Opperdoes F."/>
            <person name="Flegontov P."/>
            <person name="Lukes J."/>
            <person name="Yurchenko V."/>
        </authorList>
    </citation>
    <scope>NUCLEOTIDE SEQUENCE [LARGE SCALE GENOMIC DNA]</scope>
    <source>
        <strain evidence="2 3">ATCC 30220</strain>
    </source>
</reference>
<evidence type="ECO:0000313" key="3">
    <source>
        <dbReference type="Proteomes" id="UP000038009"/>
    </source>
</evidence>
<name>A0A0N0P4J5_LEPSE</name>
<evidence type="ECO:0000256" key="1">
    <source>
        <dbReference type="SAM" id="MobiDB-lite"/>
    </source>
</evidence>
<comment type="caution">
    <text evidence="2">The sequence shown here is derived from an EMBL/GenBank/DDBJ whole genome shotgun (WGS) entry which is preliminary data.</text>
</comment>
<feature type="region of interest" description="Disordered" evidence="1">
    <location>
        <begin position="68"/>
        <end position="88"/>
    </location>
</feature>
<feature type="compositionally biased region" description="Low complexity" evidence="1">
    <location>
        <begin position="617"/>
        <end position="632"/>
    </location>
</feature>